<comment type="similarity">
    <text evidence="1 2">Belongs to the phospholipid scramblase family.</text>
</comment>
<dbReference type="AlphaFoldDB" id="A0AAN5D7U3"/>
<dbReference type="EMBL" id="BTRK01000006">
    <property type="protein sequence ID" value="GMR57650.1"/>
    <property type="molecule type" value="Genomic_DNA"/>
</dbReference>
<dbReference type="PANTHER" id="PTHR23248:SF9">
    <property type="entry name" value="PHOSPHOLIPID SCRAMBLASE"/>
    <property type="match status" value="1"/>
</dbReference>
<evidence type="ECO:0000313" key="4">
    <source>
        <dbReference type="Proteomes" id="UP001328107"/>
    </source>
</evidence>
<evidence type="ECO:0000256" key="2">
    <source>
        <dbReference type="RuleBase" id="RU363116"/>
    </source>
</evidence>
<evidence type="ECO:0000256" key="1">
    <source>
        <dbReference type="ARBA" id="ARBA00005350"/>
    </source>
</evidence>
<dbReference type="GO" id="GO:0017128">
    <property type="term" value="F:phospholipid scramblase activity"/>
    <property type="evidence" value="ECO:0007669"/>
    <property type="project" value="InterPro"/>
</dbReference>
<name>A0AAN5D7U3_9BILA</name>
<dbReference type="Proteomes" id="UP001328107">
    <property type="component" value="Unassembled WGS sequence"/>
</dbReference>
<organism evidence="3 4">
    <name type="scientific">Pristionchus mayeri</name>
    <dbReference type="NCBI Taxonomy" id="1317129"/>
    <lineage>
        <taxon>Eukaryota</taxon>
        <taxon>Metazoa</taxon>
        <taxon>Ecdysozoa</taxon>
        <taxon>Nematoda</taxon>
        <taxon>Chromadorea</taxon>
        <taxon>Rhabditida</taxon>
        <taxon>Rhabditina</taxon>
        <taxon>Diplogasteromorpha</taxon>
        <taxon>Diplogasteroidea</taxon>
        <taxon>Neodiplogasteridae</taxon>
        <taxon>Pristionchus</taxon>
    </lineage>
</organism>
<evidence type="ECO:0000313" key="3">
    <source>
        <dbReference type="EMBL" id="GMR57650.1"/>
    </source>
</evidence>
<reference evidence="4" key="1">
    <citation type="submission" date="2022-10" db="EMBL/GenBank/DDBJ databases">
        <title>Genome assembly of Pristionchus species.</title>
        <authorList>
            <person name="Yoshida K."/>
            <person name="Sommer R.J."/>
        </authorList>
    </citation>
    <scope>NUCLEOTIDE SEQUENCE [LARGE SCALE GENOMIC DNA]</scope>
    <source>
        <strain evidence="4">RS5460</strain>
    </source>
</reference>
<dbReference type="InterPro" id="IPR005552">
    <property type="entry name" value="Scramblase"/>
</dbReference>
<keyword evidence="4" id="KW-1185">Reference proteome</keyword>
<feature type="non-terminal residue" evidence="3">
    <location>
        <position position="222"/>
    </location>
</feature>
<protein>
    <recommendedName>
        <fullName evidence="2">Phospholipid scramblase</fullName>
    </recommendedName>
</protein>
<keyword evidence="2" id="KW-0564">Palmitate</keyword>
<accession>A0AAN5D7U3</accession>
<proteinExistence type="inferred from homology"/>
<comment type="function">
    <text evidence="2">May mediate accelerated ATP-independent bidirectional transbilayer migration of phospholipids upon binding calcium ions that results in a loss of phospholipid asymmetry in the plasma membrane.</text>
</comment>
<dbReference type="GO" id="GO:0005886">
    <property type="term" value="C:plasma membrane"/>
    <property type="evidence" value="ECO:0007669"/>
    <property type="project" value="TreeGrafter"/>
</dbReference>
<comment type="caution">
    <text evidence="3">The sequence shown here is derived from an EMBL/GenBank/DDBJ whole genome shotgun (WGS) entry which is preliminary data.</text>
</comment>
<gene>
    <name evidence="3" type="ORF">PMAYCL1PPCAC_27845</name>
</gene>
<dbReference type="PANTHER" id="PTHR23248">
    <property type="entry name" value="PHOSPHOLIPID SCRAMBLASE-RELATED"/>
    <property type="match status" value="1"/>
</dbReference>
<comment type="cofactor">
    <cofactor evidence="2">
        <name>Ca(2+)</name>
        <dbReference type="ChEBI" id="CHEBI:29108"/>
    </cofactor>
</comment>
<feature type="non-terminal residue" evidence="3">
    <location>
        <position position="1"/>
    </location>
</feature>
<keyword evidence="2" id="KW-0106">Calcium</keyword>
<dbReference type="Pfam" id="PF03803">
    <property type="entry name" value="Scramblase"/>
    <property type="match status" value="1"/>
</dbReference>
<keyword evidence="2" id="KW-0449">Lipoprotein</keyword>
<sequence length="222" mass="24579">GEVWMVMPVIPIGLTIPPGLEYLLPCAGAHVRQKTDIVEVLTDIDTPNKYGIYNDKGQFIQDVGRFLEAQLLGDDRGFYFMVTDGIGRPSFVIKRATKLWTDAEMIIEAPPGVPCGFVIFNSTCCSRGGLTVFDAGHKPLFVIPFPSECDCCNDERAYPVMSASSGAPVGAIVRKWPGFMKEMFTKCDNFALNFPLDLDVRAKCTLLGCAIMIDFIDYEDKR</sequence>